<accession>A0AAP9GT54</accession>
<name>A0AAP9GT54_9GAMM</name>
<feature type="region of interest" description="Disordered" evidence="1">
    <location>
        <begin position="92"/>
        <end position="121"/>
    </location>
</feature>
<evidence type="ECO:0000313" key="2">
    <source>
        <dbReference type="EMBL" id="QGM27123.1"/>
    </source>
</evidence>
<dbReference type="EMBL" id="CP046045">
    <property type="protein sequence ID" value="QGM27123.1"/>
    <property type="molecule type" value="Genomic_DNA"/>
</dbReference>
<reference evidence="3" key="1">
    <citation type="submission" date="2019-11" db="EMBL/GenBank/DDBJ databases">
        <title>Escherichia coli 1916D6.</title>
        <authorList>
            <person name="Yao H."/>
            <person name="Du X."/>
            <person name="Yu R."/>
            <person name="Li A."/>
        </authorList>
    </citation>
    <scope>NUCLEOTIDE SEQUENCE [LARGE SCALE GENOMIC DNA]</scope>
    <source>
        <strain evidence="3">19110F47</strain>
    </source>
</reference>
<organism evidence="2 3">
    <name type="scientific">Acinetobacter towneri</name>
    <dbReference type="NCBI Taxonomy" id="202956"/>
    <lineage>
        <taxon>Bacteria</taxon>
        <taxon>Pseudomonadati</taxon>
        <taxon>Pseudomonadota</taxon>
        <taxon>Gammaproteobacteria</taxon>
        <taxon>Moraxellales</taxon>
        <taxon>Moraxellaceae</taxon>
        <taxon>Acinetobacter</taxon>
    </lineage>
</organism>
<dbReference type="InterPro" id="IPR007298">
    <property type="entry name" value="Cu-R_lipoprotein_NlpE"/>
</dbReference>
<dbReference type="Pfam" id="PF04170">
    <property type="entry name" value="NlpE"/>
    <property type="match status" value="1"/>
</dbReference>
<evidence type="ECO:0000256" key="1">
    <source>
        <dbReference type="SAM" id="MobiDB-lite"/>
    </source>
</evidence>
<gene>
    <name evidence="2" type="ORF">GJD93_05265</name>
</gene>
<dbReference type="Gene3D" id="2.40.128.640">
    <property type="match status" value="1"/>
</dbReference>
<evidence type="ECO:0000313" key="3">
    <source>
        <dbReference type="Proteomes" id="UP000405075"/>
    </source>
</evidence>
<proteinExistence type="predicted"/>
<protein>
    <submittedName>
        <fullName evidence="2">Uncharacterized protein</fullName>
    </submittedName>
</protein>
<dbReference type="Proteomes" id="UP000405075">
    <property type="component" value="Chromosome"/>
</dbReference>
<dbReference type="RefSeq" id="WP_154320476.1">
    <property type="nucleotide sequence ID" value="NZ_CP046045.1"/>
</dbReference>
<dbReference type="PROSITE" id="PS51257">
    <property type="entry name" value="PROKAR_LIPOPROTEIN"/>
    <property type="match status" value="1"/>
</dbReference>
<sequence>MLNRYPIALSTLSLFLVACGSTDPSREYQSALPSEPQITPKTEVQNSATSWTGQATGNFRALLPCDNCEQHVIHLRLNDDQTFQLIDIKRSKQRQRENQVAGTIQAAQGNNQQDKQNQHPSQNTANEWLLNTENGQAYARIQLTAHGLKFSLYNQKNIQNQQKNETQVFLHPVENMQVSNALKHVDIQAEHVQNVEVKELNDPVMAHDYFLAIHNQSDQALQLHANDLVLVDQQYQEYAAVVDPQFLEPIPAQQKQWIKVSFHYPASVQADVIKIK</sequence>
<dbReference type="AlphaFoldDB" id="A0AAP9GT54"/>
<feature type="compositionally biased region" description="Polar residues" evidence="1">
    <location>
        <begin position="98"/>
        <end position="121"/>
    </location>
</feature>